<keyword evidence="1" id="KW-0802">TPR repeat</keyword>
<evidence type="ECO:0000313" key="4">
    <source>
        <dbReference type="Proteomes" id="UP000229307"/>
    </source>
</evidence>
<comment type="caution">
    <text evidence="3">The sequence shown here is derived from an EMBL/GenBank/DDBJ whole genome shotgun (WGS) entry which is preliminary data.</text>
</comment>
<keyword evidence="2" id="KW-0812">Transmembrane</keyword>
<dbReference type="PROSITE" id="PS50005">
    <property type="entry name" value="TPR"/>
    <property type="match status" value="1"/>
</dbReference>
<dbReference type="Gene3D" id="2.30.30.40">
    <property type="entry name" value="SH3 Domains"/>
    <property type="match status" value="1"/>
</dbReference>
<protein>
    <submittedName>
        <fullName evidence="3">Uncharacterized protein</fullName>
    </submittedName>
</protein>
<accession>A0A2M7SC23</accession>
<evidence type="ECO:0000313" key="3">
    <source>
        <dbReference type="EMBL" id="PIZ17010.1"/>
    </source>
</evidence>
<evidence type="ECO:0000256" key="2">
    <source>
        <dbReference type="SAM" id="Phobius"/>
    </source>
</evidence>
<feature type="transmembrane region" description="Helical" evidence="2">
    <location>
        <begin position="199"/>
        <end position="217"/>
    </location>
</feature>
<name>A0A2M7SC23_9BACT</name>
<keyword evidence="2" id="KW-0472">Membrane</keyword>
<dbReference type="InterPro" id="IPR019734">
    <property type="entry name" value="TPR_rpt"/>
</dbReference>
<organism evidence="3 4">
    <name type="scientific">Candidatus Desantisbacteria bacterium CG_4_10_14_0_8_um_filter_48_22</name>
    <dbReference type="NCBI Taxonomy" id="1974543"/>
    <lineage>
        <taxon>Bacteria</taxon>
        <taxon>Candidatus Desantisiibacteriota</taxon>
    </lineage>
</organism>
<feature type="repeat" description="TPR" evidence="1">
    <location>
        <begin position="97"/>
        <end position="130"/>
    </location>
</feature>
<dbReference type="Gene3D" id="1.25.40.10">
    <property type="entry name" value="Tetratricopeptide repeat domain"/>
    <property type="match status" value="1"/>
</dbReference>
<dbReference type="EMBL" id="PFMR01000149">
    <property type="protein sequence ID" value="PIZ17010.1"/>
    <property type="molecule type" value="Genomic_DNA"/>
</dbReference>
<feature type="transmembrane region" description="Helical" evidence="2">
    <location>
        <begin position="39"/>
        <end position="58"/>
    </location>
</feature>
<evidence type="ECO:0000256" key="1">
    <source>
        <dbReference type="PROSITE-ProRule" id="PRU00339"/>
    </source>
</evidence>
<dbReference type="SUPFAM" id="SSF48452">
    <property type="entry name" value="TPR-like"/>
    <property type="match status" value="1"/>
</dbReference>
<feature type="transmembrane region" description="Helical" evidence="2">
    <location>
        <begin position="171"/>
        <end position="192"/>
    </location>
</feature>
<dbReference type="Pfam" id="PF00515">
    <property type="entry name" value="TPR_1"/>
    <property type="match status" value="1"/>
</dbReference>
<dbReference type="SMART" id="SM00028">
    <property type="entry name" value="TPR"/>
    <property type="match status" value="2"/>
</dbReference>
<gene>
    <name evidence="3" type="ORF">COY52_05460</name>
</gene>
<sequence>MLSSAAPSAQLWRAGPCVELRSSCGGKFVAKKVFNMKKALLLLLVVTFQLSALSFELACAQGPDELFLQANKQYEAGSYSSAINSYEDLLSKGLRSAQLFYNLGNAYFKAGKPGPAILNYERARVLDPRDEDMKFNLEFARESTLQAEQKQKNPVMETLKGVYDLLSVGELTVIFSICYFLLIAFICVWFFRKSAIFNLAIRILLIAAAISGIWWGIKLYNVNQPSAIVVKSDCGVRSGPGMEYSAGFIVPEGKKVLVLRENRGWCEVGLKEEGLKGWTESDKVERIKP</sequence>
<keyword evidence="2" id="KW-1133">Transmembrane helix</keyword>
<dbReference type="InterPro" id="IPR011990">
    <property type="entry name" value="TPR-like_helical_dom_sf"/>
</dbReference>
<reference evidence="4" key="1">
    <citation type="submission" date="2017-09" db="EMBL/GenBank/DDBJ databases">
        <title>Depth-based differentiation of microbial function through sediment-hosted aquifers and enrichment of novel symbionts in the deep terrestrial subsurface.</title>
        <authorList>
            <person name="Probst A.J."/>
            <person name="Ladd B."/>
            <person name="Jarett J.K."/>
            <person name="Geller-Mcgrath D.E."/>
            <person name="Sieber C.M.K."/>
            <person name="Emerson J.B."/>
            <person name="Anantharaman K."/>
            <person name="Thomas B.C."/>
            <person name="Malmstrom R."/>
            <person name="Stieglmeier M."/>
            <person name="Klingl A."/>
            <person name="Woyke T."/>
            <person name="Ryan C.M."/>
            <person name="Banfield J.F."/>
        </authorList>
    </citation>
    <scope>NUCLEOTIDE SEQUENCE [LARGE SCALE GENOMIC DNA]</scope>
</reference>
<proteinExistence type="predicted"/>
<dbReference type="Proteomes" id="UP000229307">
    <property type="component" value="Unassembled WGS sequence"/>
</dbReference>
<dbReference type="AlphaFoldDB" id="A0A2M7SC23"/>